<dbReference type="SUPFAM" id="SSF159501">
    <property type="entry name" value="EreA/ChaN-like"/>
    <property type="match status" value="1"/>
</dbReference>
<dbReference type="EMBL" id="JFKB01000005">
    <property type="protein sequence ID" value="OSQ48397.1"/>
    <property type="molecule type" value="Genomic_DNA"/>
</dbReference>
<proteinExistence type="predicted"/>
<feature type="domain" description="Haem-binding uptake Tiki superfamily ChaN" evidence="1">
    <location>
        <begin position="83"/>
        <end position="291"/>
    </location>
</feature>
<dbReference type="Pfam" id="PF04187">
    <property type="entry name" value="Cofac_haem_bdg"/>
    <property type="match status" value="1"/>
</dbReference>
<comment type="caution">
    <text evidence="2">The sequence shown here is derived from an EMBL/GenBank/DDBJ whole genome shotgun (WGS) entry which is preliminary data.</text>
</comment>
<dbReference type="OrthoDB" id="9795827at2"/>
<name>A0A1Y2LC71_9PROT</name>
<gene>
    <name evidence="2" type="ORF">TALK_09040</name>
</gene>
<dbReference type="CDD" id="cd14727">
    <property type="entry name" value="ChanN-like"/>
    <property type="match status" value="1"/>
</dbReference>
<keyword evidence="3" id="KW-1185">Reference proteome</keyword>
<evidence type="ECO:0000259" key="1">
    <source>
        <dbReference type="Pfam" id="PF04187"/>
    </source>
</evidence>
<accession>A0A1Y2LC71</accession>
<sequence>MKTAFRARTRHRFKQSLLICLAGLALSAVFAFPVRFALAQSSPTIKSSDFLHMPEIPDANALPPAPGLIFDMTEERYVMFDEMVSQIAGTKFVLIGEKHDNPIHHHHQAQLVNALSARDGLDRAVVWEMFNRDQQGDLDQAWNTMPPEDLGAALNWTESGWPSWHDYAPIAEAAKHHKLAMVAGNLPQNILRPMIRDGITALPPELARSLSLPDLPDDIAQRFNHEIAQGHCNMLPDAQLPAFAMVQFARDASLARAMIDSASAHGPNPDGAFLIAGAMHVRDDIAVPYHLRRFAPDLTDDNVVVIILVEADDPGENPAGVRDYAMRMGSENVADYLWFTNDLPRDDPCKDLKIGPEIKNGE</sequence>
<dbReference type="Gene3D" id="3.40.50.11550">
    <property type="match status" value="1"/>
</dbReference>
<evidence type="ECO:0000313" key="2">
    <source>
        <dbReference type="EMBL" id="OSQ48397.1"/>
    </source>
</evidence>
<organism evidence="2 3">
    <name type="scientific">Thalassospira alkalitolerans</name>
    <dbReference type="NCBI Taxonomy" id="1293890"/>
    <lineage>
        <taxon>Bacteria</taxon>
        <taxon>Pseudomonadati</taxon>
        <taxon>Pseudomonadota</taxon>
        <taxon>Alphaproteobacteria</taxon>
        <taxon>Rhodospirillales</taxon>
        <taxon>Thalassospiraceae</taxon>
        <taxon>Thalassospira</taxon>
    </lineage>
</organism>
<dbReference type="InterPro" id="IPR007314">
    <property type="entry name" value="Cofac_haem-bd_dom"/>
</dbReference>
<dbReference type="RefSeq" id="WP_085618023.1">
    <property type="nucleotide sequence ID" value="NZ_JBLXCG010000029.1"/>
</dbReference>
<evidence type="ECO:0000313" key="3">
    <source>
        <dbReference type="Proteomes" id="UP000193396"/>
    </source>
</evidence>
<reference evidence="2 3" key="1">
    <citation type="submission" date="2014-03" db="EMBL/GenBank/DDBJ databases">
        <title>The draft genome sequence of Thalassospira alkalitolerans JCM 18968.</title>
        <authorList>
            <person name="Lai Q."/>
            <person name="Shao Z."/>
        </authorList>
    </citation>
    <scope>NUCLEOTIDE SEQUENCE [LARGE SCALE GENOMIC DNA]</scope>
    <source>
        <strain evidence="2 3">JCM 18968</strain>
    </source>
</reference>
<dbReference type="Proteomes" id="UP000193396">
    <property type="component" value="Unassembled WGS sequence"/>
</dbReference>
<dbReference type="AlphaFoldDB" id="A0A1Y2LC71"/>
<dbReference type="STRING" id="1293890.TALK_09040"/>
<protein>
    <recommendedName>
        <fullName evidence="1">Haem-binding uptake Tiki superfamily ChaN domain-containing protein</fullName>
    </recommendedName>
</protein>